<dbReference type="PROSITE" id="PS50200">
    <property type="entry name" value="RA"/>
    <property type="match status" value="1"/>
</dbReference>
<feature type="region of interest" description="Disordered" evidence="1">
    <location>
        <begin position="124"/>
        <end position="145"/>
    </location>
</feature>
<proteinExistence type="predicted"/>
<dbReference type="CDD" id="cd01778">
    <property type="entry name" value="RA_RASSF1_like"/>
    <property type="match status" value="1"/>
</dbReference>
<dbReference type="SUPFAM" id="SSF54236">
    <property type="entry name" value="Ubiquitin-like"/>
    <property type="match status" value="1"/>
</dbReference>
<dbReference type="Gene3D" id="3.10.20.90">
    <property type="entry name" value="Phosphatidylinositol 3-kinase Catalytic Subunit, Chain A, domain 1"/>
    <property type="match status" value="1"/>
</dbReference>
<feature type="region of interest" description="Disordered" evidence="1">
    <location>
        <begin position="747"/>
        <end position="784"/>
    </location>
</feature>
<dbReference type="Pfam" id="PF00788">
    <property type="entry name" value="RA"/>
    <property type="match status" value="1"/>
</dbReference>
<dbReference type="CDD" id="cd21885">
    <property type="entry name" value="SARAH_RASSF1-like"/>
    <property type="match status" value="1"/>
</dbReference>
<dbReference type="InterPro" id="IPR033614">
    <property type="entry name" value="RASSF1-6"/>
</dbReference>
<feature type="compositionally biased region" description="Basic and acidic residues" evidence="1">
    <location>
        <begin position="486"/>
        <end position="499"/>
    </location>
</feature>
<evidence type="ECO:0000259" key="3">
    <source>
        <dbReference type="PROSITE" id="PS50951"/>
    </source>
</evidence>
<dbReference type="InterPro" id="IPR011524">
    <property type="entry name" value="SARAH_dom"/>
</dbReference>
<dbReference type="RefSeq" id="XP_036359525.1">
    <property type="nucleotide sequence ID" value="XM_036503632.1"/>
</dbReference>
<protein>
    <submittedName>
        <fullName evidence="5">Uncharacterized protein LOC115213513 isoform X2</fullName>
    </submittedName>
</protein>
<evidence type="ECO:0000259" key="2">
    <source>
        <dbReference type="PROSITE" id="PS50200"/>
    </source>
</evidence>
<accession>A0A7E6EX36</accession>
<dbReference type="PANTHER" id="PTHR22738">
    <property type="entry name" value="RASSF"/>
    <property type="match status" value="1"/>
</dbReference>
<keyword evidence="4" id="KW-1185">Reference proteome</keyword>
<dbReference type="SMART" id="SM00314">
    <property type="entry name" value="RA"/>
    <property type="match status" value="1"/>
</dbReference>
<feature type="compositionally biased region" description="Polar residues" evidence="1">
    <location>
        <begin position="822"/>
        <end position="833"/>
    </location>
</feature>
<dbReference type="Pfam" id="PF16517">
    <property type="entry name" value="Nore1-SARAH"/>
    <property type="match status" value="1"/>
</dbReference>
<sequence length="1268" mass="142963">MGEDSGYFSRRSCQFRLPTRKQHQQQTDTGNCKKKSSNGYDCNATTTTTSSVANCINKSEAITTSGCCDAVTAANNYNNTSITVANCTNNNCRADLNSNNSGDHCYSCDRLQFDLRCRPVEQNEVSPLSPGQVLDEGTEDRTNCNPSNSLNSSINSCSQLVDGVRDANNDTTCTSNLPSSFYSRPVHQVGSSAIDTDTTYNTGSSSSSGGYYAQTNNSCGRTTFSPNSILHLKYTDLKDLNSYRNLCNVFTDEQDFEEFKQELQDFQCLKESLQKSGCNHDYQASPLRETPENIEEQLVQNNRIGISPSNSPILTSINQQDQQSNKLNNNSICDDQNANCLTLQQESFSTRNSGGILGSDILPVPLATAPAASLSSLHPSSETSSSCQPRFVNTCISSSPTPSSCNKARIASSISRRSSSNSSPPLKYLSSSFRNALAPHDMLMDFFKSDENFQEFEREFANLDNDFNVFGQLGRIEDSEDGDEVFATRDRKRDVESEGRSSIPMEINVQQDSNACSSNGHKPLTELRVRHSPAGAKQDVAVAKGTGKNDSFSDFFDNDEDFKEFEKEFANFKLRRRSRAFADDFNRRSNCDLFADFFPKFENQEKIERRNRGSANDWDYLFNKIKRNSGFLTDVNELQGTPCEISQNPTFLAIQPPKRTTEDISTPLCRTNENPARKPIEIAVQRRPPLPPLVTKHPHFPCGRHNSPSSQKKPLELKIEHVSSPVSLNFRNDSPVPMRKPTLIDEADREESHVGASPTVLHIDETPVSNNPDSTTGTTDASNSAEELSHIIIEHHFTGGVSKPTLTITRRTNKSLDEDSESQPPVSKHSQQLPELRDRRCHTDPTRIIIEHRFSPRELEPGSSKQNRFSTALEFLQDVDSDKVKDKEKPHKDCQYTCHKTCRQLVTLDCANNLPNSMSDGSIETSLSEPASTPGSNSTVSDTLSNSCTRELSQVYREDSPLRIDIHEPVLSPFLWVTKSLRDQEQLPHKVKDMVACWDWEKLQLLFRDIHSKIPPIRFQDETDSGYRSGPIPDEILPKKEPSEATLNREELQSKLQEYNNNVPNANLALESDGETFQGFIKVTLNLIRPITMSLGARPPSIYEVLTREHIVEQNTQSISFYMPRDTVKSIHVDSETTTKEVIAALLKKFKILDNPRKFAMYEQEFKNKKLVKLRRVMPEEFPLQVCLGWETNKLECYRLVLQENEASGDIEWSNFSHPELNNFVKVLDREESEHIQQLQYKYHMMKKAVERRMKELRAAEQEAKRSK</sequence>
<dbReference type="Proteomes" id="UP000515154">
    <property type="component" value="Linkage group LG6"/>
</dbReference>
<feature type="domain" description="SARAH" evidence="3">
    <location>
        <begin position="1210"/>
        <end position="1257"/>
    </location>
</feature>
<feature type="region of interest" description="Disordered" evidence="1">
    <location>
        <begin position="481"/>
        <end position="501"/>
    </location>
</feature>
<evidence type="ECO:0000313" key="5">
    <source>
        <dbReference type="RefSeq" id="XP_036359525.1"/>
    </source>
</evidence>
<organism evidence="4 5">
    <name type="scientific">Octopus sinensis</name>
    <name type="common">East Asian common octopus</name>
    <dbReference type="NCBI Taxonomy" id="2607531"/>
    <lineage>
        <taxon>Eukaryota</taxon>
        <taxon>Metazoa</taxon>
        <taxon>Spiralia</taxon>
        <taxon>Lophotrochozoa</taxon>
        <taxon>Mollusca</taxon>
        <taxon>Cephalopoda</taxon>
        <taxon>Coleoidea</taxon>
        <taxon>Octopodiformes</taxon>
        <taxon>Octopoda</taxon>
        <taxon>Incirrata</taxon>
        <taxon>Octopodidae</taxon>
        <taxon>Octopus</taxon>
    </lineage>
</organism>
<dbReference type="GO" id="GO:0007165">
    <property type="term" value="P:signal transduction"/>
    <property type="evidence" value="ECO:0007669"/>
    <property type="project" value="InterPro"/>
</dbReference>
<dbReference type="Gene3D" id="1.20.5.110">
    <property type="match status" value="1"/>
</dbReference>
<feature type="region of interest" description="Disordered" evidence="1">
    <location>
        <begin position="814"/>
        <end position="841"/>
    </location>
</feature>
<feature type="domain" description="Ras-associating" evidence="2">
    <location>
        <begin position="1115"/>
        <end position="1207"/>
    </location>
</feature>
<feature type="region of interest" description="Disordered" evidence="1">
    <location>
        <begin position="1020"/>
        <end position="1044"/>
    </location>
</feature>
<gene>
    <name evidence="5" type="primary">LOC115213513</name>
</gene>
<name>A0A7E6EX36_9MOLL</name>
<dbReference type="InterPro" id="IPR000159">
    <property type="entry name" value="RA_dom"/>
</dbReference>
<dbReference type="AlphaFoldDB" id="A0A7E6EX36"/>
<evidence type="ECO:0000313" key="4">
    <source>
        <dbReference type="Proteomes" id="UP000515154"/>
    </source>
</evidence>
<dbReference type="PROSITE" id="PS50951">
    <property type="entry name" value="SARAH"/>
    <property type="match status" value="1"/>
</dbReference>
<feature type="region of interest" description="Disordered" evidence="1">
    <location>
        <begin position="17"/>
        <end position="37"/>
    </location>
</feature>
<evidence type="ECO:0000256" key="1">
    <source>
        <dbReference type="SAM" id="MobiDB-lite"/>
    </source>
</evidence>
<feature type="region of interest" description="Disordered" evidence="1">
    <location>
        <begin position="921"/>
        <end position="945"/>
    </location>
</feature>
<reference evidence="5" key="1">
    <citation type="submission" date="2025-08" db="UniProtKB">
        <authorList>
            <consortium name="RefSeq"/>
        </authorList>
    </citation>
    <scope>IDENTIFICATION</scope>
</reference>
<dbReference type="InterPro" id="IPR029071">
    <property type="entry name" value="Ubiquitin-like_domsf"/>
</dbReference>
<dbReference type="PANTHER" id="PTHR22738:SF10">
    <property type="entry name" value="RAS ASSOCIATION DOMAIN-CONTAINING PROTEIN 1 HOMOLOG"/>
    <property type="match status" value="1"/>
</dbReference>
<feature type="compositionally biased region" description="Polar residues" evidence="1">
    <location>
        <begin position="767"/>
        <end position="784"/>
    </location>
</feature>